<dbReference type="GeneID" id="36408118"/>
<keyword evidence="3" id="KW-1185">Reference proteome</keyword>
<name>A0A0P1AP66_PLAHL</name>
<dbReference type="OrthoDB" id="58441at2759"/>
<proteinExistence type="predicted"/>
<accession>A0A0P1AP66</accession>
<dbReference type="Gene3D" id="3.20.80.10">
    <property type="entry name" value="Regulatory factor, effector binding domain"/>
    <property type="match status" value="1"/>
</dbReference>
<evidence type="ECO:0000313" key="3">
    <source>
        <dbReference type="Proteomes" id="UP000054928"/>
    </source>
</evidence>
<reference evidence="3" key="1">
    <citation type="submission" date="2014-09" db="EMBL/GenBank/DDBJ databases">
        <authorList>
            <person name="Sharma Rahul"/>
            <person name="Thines Marco"/>
        </authorList>
    </citation>
    <scope>NUCLEOTIDE SEQUENCE [LARGE SCALE GENOMIC DNA]</scope>
</reference>
<dbReference type="SMART" id="SM00871">
    <property type="entry name" value="AraC_E_bind"/>
    <property type="match status" value="1"/>
</dbReference>
<dbReference type="InterPro" id="IPR011256">
    <property type="entry name" value="Reg_factor_effector_dom_sf"/>
</dbReference>
<protein>
    <submittedName>
        <fullName evidence="2">Regulatory factor, effector binding domain</fullName>
    </submittedName>
</protein>
<organism evidence="2 3">
    <name type="scientific">Plasmopara halstedii</name>
    <name type="common">Downy mildew of sunflower</name>
    <dbReference type="NCBI Taxonomy" id="4781"/>
    <lineage>
        <taxon>Eukaryota</taxon>
        <taxon>Sar</taxon>
        <taxon>Stramenopiles</taxon>
        <taxon>Oomycota</taxon>
        <taxon>Peronosporomycetes</taxon>
        <taxon>Peronosporales</taxon>
        <taxon>Peronosporaceae</taxon>
        <taxon>Plasmopara</taxon>
    </lineage>
</organism>
<dbReference type="OMA" id="IDMAVCA"/>
<dbReference type="STRING" id="4781.A0A0P1AP66"/>
<feature type="domain" description="AraC effector-binding" evidence="1">
    <location>
        <begin position="1"/>
        <end position="136"/>
    </location>
</feature>
<dbReference type="InterPro" id="IPR010499">
    <property type="entry name" value="AraC_E-bd"/>
</dbReference>
<evidence type="ECO:0000259" key="1">
    <source>
        <dbReference type="SMART" id="SM00871"/>
    </source>
</evidence>
<dbReference type="AlphaFoldDB" id="A0A0P1AP66"/>
<dbReference type="EMBL" id="CCYD01000645">
    <property type="protein sequence ID" value="CEG42820.1"/>
    <property type="molecule type" value="Genomic_DNA"/>
</dbReference>
<sequence>MLPTYRDQGDLWARLTDFAKDHNVTVIGPAFAVNYTKDCKQVDVEIEVCLPIAEDTHVPNITPFSVHEIPGVDRAAVMVYVGPCKGYISAYKHFFDWIGSEKLIPAGPSREVYVKRSCDDGEDDKDNVTEIQLPIV</sequence>
<dbReference type="Proteomes" id="UP000054928">
    <property type="component" value="Unassembled WGS sequence"/>
</dbReference>
<dbReference type="Pfam" id="PF06445">
    <property type="entry name" value="GyrI-like"/>
    <property type="match status" value="1"/>
</dbReference>
<dbReference type="InterPro" id="IPR029442">
    <property type="entry name" value="GyrI-like"/>
</dbReference>
<evidence type="ECO:0000313" key="2">
    <source>
        <dbReference type="EMBL" id="CEG42820.1"/>
    </source>
</evidence>
<dbReference type="RefSeq" id="XP_024579189.1">
    <property type="nucleotide sequence ID" value="XM_024728742.1"/>
</dbReference>
<dbReference type="SUPFAM" id="SSF55136">
    <property type="entry name" value="Probable bacterial effector-binding domain"/>
    <property type="match status" value="1"/>
</dbReference>